<comment type="subcellular location">
    <subcellularLocation>
        <location evidence="6">Cytoplasm</location>
    </subcellularLocation>
</comment>
<dbReference type="PANTHER" id="PTHR30111">
    <property type="entry name" value="33 KDA CHAPERONIN"/>
    <property type="match status" value="1"/>
</dbReference>
<evidence type="ECO:0000256" key="5">
    <source>
        <dbReference type="ARBA" id="ARBA00023284"/>
    </source>
</evidence>
<keyword evidence="2 6" id="KW-0862">Zinc</keyword>
<evidence type="ECO:0000256" key="6">
    <source>
        <dbReference type="HAMAP-Rule" id="MF_00117"/>
    </source>
</evidence>
<dbReference type="EMBL" id="FUYB01000001">
    <property type="protein sequence ID" value="SKA68697.1"/>
    <property type="molecule type" value="Genomic_DNA"/>
</dbReference>
<keyword evidence="5 6" id="KW-0676">Redox-active center</keyword>
<dbReference type="InterPro" id="IPR023212">
    <property type="entry name" value="Hsp33_helix_hairpin_bin_dom_sf"/>
</dbReference>
<gene>
    <name evidence="6" type="primary">hslO</name>
    <name evidence="7" type="ORF">SAMN02745130_00335</name>
</gene>
<name>A0A1T4VUS6_9GAMM</name>
<dbReference type="InterPro" id="IPR016153">
    <property type="entry name" value="Heat_shock_Hsp33_N"/>
</dbReference>
<dbReference type="Gene3D" id="3.55.30.10">
    <property type="entry name" value="Hsp33 domain"/>
    <property type="match status" value="1"/>
</dbReference>
<dbReference type="Gene3D" id="3.90.1280.10">
    <property type="entry name" value="HSP33 redox switch-like"/>
    <property type="match status" value="1"/>
</dbReference>
<comment type="function">
    <text evidence="6">Redox regulated molecular chaperone. Protects both thermally unfolding and oxidatively damaged proteins from irreversible aggregation. Plays an important role in the bacterial defense system toward oxidative stress.</text>
</comment>
<keyword evidence="3 6" id="KW-1015">Disulfide bond</keyword>
<evidence type="ECO:0000256" key="2">
    <source>
        <dbReference type="ARBA" id="ARBA00022833"/>
    </source>
</evidence>
<dbReference type="GO" id="GO:0044183">
    <property type="term" value="F:protein folding chaperone"/>
    <property type="evidence" value="ECO:0007669"/>
    <property type="project" value="TreeGrafter"/>
</dbReference>
<dbReference type="GO" id="GO:0005737">
    <property type="term" value="C:cytoplasm"/>
    <property type="evidence" value="ECO:0007669"/>
    <property type="project" value="UniProtKB-SubCell"/>
</dbReference>
<dbReference type="SUPFAM" id="SSF64397">
    <property type="entry name" value="Hsp33 domain"/>
    <property type="match status" value="1"/>
</dbReference>
<dbReference type="NCBIfam" id="NF001033">
    <property type="entry name" value="PRK00114.1"/>
    <property type="match status" value="1"/>
</dbReference>
<proteinExistence type="inferred from homology"/>
<dbReference type="STRING" id="92487.SAMN02745130_00335"/>
<dbReference type="HAMAP" id="MF_00117">
    <property type="entry name" value="HslO"/>
    <property type="match status" value="1"/>
</dbReference>
<accession>A0A1T4VUS6</accession>
<dbReference type="Proteomes" id="UP000190460">
    <property type="component" value="Unassembled WGS sequence"/>
</dbReference>
<evidence type="ECO:0000313" key="8">
    <source>
        <dbReference type="Proteomes" id="UP000190460"/>
    </source>
</evidence>
<dbReference type="GO" id="GO:0042026">
    <property type="term" value="P:protein refolding"/>
    <property type="evidence" value="ECO:0007669"/>
    <property type="project" value="TreeGrafter"/>
</dbReference>
<dbReference type="Gene3D" id="1.10.287.480">
    <property type="entry name" value="helix hairpin bin"/>
    <property type="match status" value="1"/>
</dbReference>
<evidence type="ECO:0000256" key="1">
    <source>
        <dbReference type="ARBA" id="ARBA00022490"/>
    </source>
</evidence>
<evidence type="ECO:0000256" key="3">
    <source>
        <dbReference type="ARBA" id="ARBA00023157"/>
    </source>
</evidence>
<protein>
    <recommendedName>
        <fullName evidence="6">33 kDa chaperonin</fullName>
    </recommendedName>
    <alternativeName>
        <fullName evidence="6">Heat shock protein 33 homolog</fullName>
        <shortName evidence="6">HSP33</shortName>
    </alternativeName>
</protein>
<dbReference type="PIRSF" id="PIRSF005261">
    <property type="entry name" value="Heat_shock_Hsp33"/>
    <property type="match status" value="1"/>
</dbReference>
<feature type="disulfide bond" description="Redox-active" evidence="6">
    <location>
        <begin position="267"/>
        <end position="270"/>
    </location>
</feature>
<dbReference type="SUPFAM" id="SSF118352">
    <property type="entry name" value="HSP33 redox switch-like"/>
    <property type="match status" value="1"/>
</dbReference>
<dbReference type="RefSeq" id="WP_200807005.1">
    <property type="nucleotide sequence ID" value="NZ_FUYB01000001.1"/>
</dbReference>
<keyword evidence="1 6" id="KW-0963">Cytoplasm</keyword>
<dbReference type="PANTHER" id="PTHR30111:SF1">
    <property type="entry name" value="33 KDA CHAPERONIN"/>
    <property type="match status" value="1"/>
</dbReference>
<dbReference type="AlphaFoldDB" id="A0A1T4VUS6"/>
<organism evidence="7 8">
    <name type="scientific">Thiothrix eikelboomii</name>
    <dbReference type="NCBI Taxonomy" id="92487"/>
    <lineage>
        <taxon>Bacteria</taxon>
        <taxon>Pseudomonadati</taxon>
        <taxon>Pseudomonadota</taxon>
        <taxon>Gammaproteobacteria</taxon>
        <taxon>Thiotrichales</taxon>
        <taxon>Thiotrichaceae</taxon>
        <taxon>Thiothrix</taxon>
    </lineage>
</organism>
<sequence length="298" mass="33365">MIKDILRRFILETANIRGEWVQLENTWHQLLERADYPPIIRNVLGEALSAAVLLSATVKHTGSLILQIRGDGPVPLLVVHATPQGEVRGLAQWTSVPPEGSSLPAIFGVGHIAITLEAASNHERYQGIIALEGDNLTQALEQYFARSEQLPTRLWLSSDHHRCAGLLLQRLPEDKYASPEQLDAQLEDWQRVSMLLDTLTAEELRDLPAEDLIYRLFHEETPRLFEPKSIKFQCSCSQQKIETLLRSLGQTEVQAILAEQGSISVICEFCNAKYALDSVDAARLFTENVVDLANTTLH</sequence>
<evidence type="ECO:0000256" key="4">
    <source>
        <dbReference type="ARBA" id="ARBA00023186"/>
    </source>
</evidence>
<dbReference type="GO" id="GO:0051082">
    <property type="term" value="F:unfolded protein binding"/>
    <property type="evidence" value="ECO:0007669"/>
    <property type="project" value="UniProtKB-UniRule"/>
</dbReference>
<comment type="similarity">
    <text evidence="6">Belongs to the HSP33 family.</text>
</comment>
<dbReference type="Pfam" id="PF01430">
    <property type="entry name" value="HSP33"/>
    <property type="match status" value="1"/>
</dbReference>
<comment type="PTM">
    <text evidence="6">Under oxidizing conditions two disulfide bonds are formed involving the reactive cysteines. Under reducing conditions zinc is bound to the reactive cysteines and the protein is inactive.</text>
</comment>
<evidence type="ECO:0000313" key="7">
    <source>
        <dbReference type="EMBL" id="SKA68697.1"/>
    </source>
</evidence>
<keyword evidence="4 6" id="KW-0143">Chaperone</keyword>
<dbReference type="InterPro" id="IPR016154">
    <property type="entry name" value="Heat_shock_Hsp33_C"/>
</dbReference>
<dbReference type="CDD" id="cd00498">
    <property type="entry name" value="Hsp33"/>
    <property type="match status" value="1"/>
</dbReference>
<reference evidence="7 8" key="1">
    <citation type="submission" date="2017-02" db="EMBL/GenBank/DDBJ databases">
        <authorList>
            <person name="Peterson S.W."/>
        </authorList>
    </citation>
    <scope>NUCLEOTIDE SEQUENCE [LARGE SCALE GENOMIC DNA]</scope>
    <source>
        <strain evidence="7 8">ATCC 49788</strain>
    </source>
</reference>
<keyword evidence="8" id="KW-1185">Reference proteome</keyword>
<dbReference type="InterPro" id="IPR000397">
    <property type="entry name" value="Heat_shock_Hsp33"/>
</dbReference>
<feature type="disulfide bond" description="Redox-active" evidence="6">
    <location>
        <begin position="234"/>
        <end position="236"/>
    </location>
</feature>